<keyword evidence="5" id="KW-1185">Reference proteome</keyword>
<dbReference type="InterPro" id="IPR014878">
    <property type="entry name" value="THAP4-like_heme-bd"/>
</dbReference>
<dbReference type="CDD" id="cd07828">
    <property type="entry name" value="lipocalin_heme-bd-THAP4-like"/>
    <property type="match status" value="1"/>
</dbReference>
<reference evidence="4 5" key="1">
    <citation type="submission" date="2019-03" db="EMBL/GenBank/DDBJ databases">
        <title>Genomic features of bacteria from cold environments.</title>
        <authorList>
            <person name="Shen L."/>
        </authorList>
    </citation>
    <scope>NUCLEOTIDE SEQUENCE [LARGE SCALE GENOMIC DNA]</scope>
    <source>
        <strain evidence="5">T3246-1</strain>
    </source>
</reference>
<name>A0ABY2E1P3_9MICO</name>
<evidence type="ECO:0000256" key="1">
    <source>
        <dbReference type="HAMAP-Rule" id="MF_01297"/>
    </source>
</evidence>
<dbReference type="EMBL" id="SMNA01000018">
    <property type="protein sequence ID" value="TDE88335.1"/>
    <property type="molecule type" value="Genomic_DNA"/>
</dbReference>
<comment type="similarity">
    <text evidence="1">Belongs to the nitrobindin family.</text>
</comment>
<feature type="region of interest" description="Disordered" evidence="2">
    <location>
        <begin position="96"/>
        <end position="142"/>
    </location>
</feature>
<dbReference type="InterPro" id="IPR045165">
    <property type="entry name" value="Nitrobindin"/>
</dbReference>
<dbReference type="InterPro" id="IPR012674">
    <property type="entry name" value="Calycin"/>
</dbReference>
<evidence type="ECO:0000313" key="5">
    <source>
        <dbReference type="Proteomes" id="UP000504882"/>
    </source>
</evidence>
<dbReference type="PANTHER" id="PTHR15854:SF4">
    <property type="entry name" value="PEROXYNITRITE ISOMERASE THAP4"/>
    <property type="match status" value="1"/>
</dbReference>
<accession>A0ABY2E1P3</accession>
<evidence type="ECO:0000256" key="2">
    <source>
        <dbReference type="SAM" id="MobiDB-lite"/>
    </source>
</evidence>
<feature type="domain" description="THAP4-like heme-binding" evidence="3">
    <location>
        <begin position="14"/>
        <end position="224"/>
    </location>
</feature>
<comment type="caution">
    <text evidence="4">The sequence shown here is derived from an EMBL/GenBank/DDBJ whole genome shotgun (WGS) entry which is preliminary data.</text>
</comment>
<dbReference type="PANTHER" id="PTHR15854">
    <property type="entry name" value="THAP4 PROTEIN"/>
    <property type="match status" value="1"/>
</dbReference>
<proteinExistence type="inferred from homology"/>
<dbReference type="RefSeq" id="WP_133110130.1">
    <property type="nucleotide sequence ID" value="NZ_SMNA01000018.1"/>
</dbReference>
<comment type="caution">
    <text evidence="1">Lacks conserved residue(s) required for the propagation of feature annotation.</text>
</comment>
<dbReference type="HAMAP" id="MF_01297">
    <property type="entry name" value="nitrobindin"/>
    <property type="match status" value="1"/>
</dbReference>
<gene>
    <name evidence="4" type="ORF">EXU48_23455</name>
</gene>
<feature type="short sequence motif" description="GXWXGXG" evidence="1">
    <location>
        <begin position="21"/>
        <end position="27"/>
    </location>
</feature>
<evidence type="ECO:0000259" key="3">
    <source>
        <dbReference type="Pfam" id="PF08768"/>
    </source>
</evidence>
<dbReference type="Pfam" id="PF08768">
    <property type="entry name" value="THAP4_heme-bd"/>
    <property type="match status" value="1"/>
</dbReference>
<dbReference type="InterPro" id="IPR022939">
    <property type="entry name" value="Nb(III)_bact/plant"/>
</dbReference>
<dbReference type="SUPFAM" id="SSF50814">
    <property type="entry name" value="Lipocalins"/>
    <property type="match status" value="1"/>
</dbReference>
<protein>
    <recommendedName>
        <fullName evidence="1">Ferric nitrobindin-like protein</fullName>
    </recommendedName>
</protein>
<feature type="compositionally biased region" description="Low complexity" evidence="2">
    <location>
        <begin position="100"/>
        <end position="139"/>
    </location>
</feature>
<organism evidence="4 5">
    <name type="scientific">Occultella glacieicola</name>
    <dbReference type="NCBI Taxonomy" id="2518684"/>
    <lineage>
        <taxon>Bacteria</taxon>
        <taxon>Bacillati</taxon>
        <taxon>Actinomycetota</taxon>
        <taxon>Actinomycetes</taxon>
        <taxon>Micrococcales</taxon>
        <taxon>Ruaniaceae</taxon>
        <taxon>Occultella</taxon>
    </lineage>
</organism>
<evidence type="ECO:0000313" key="4">
    <source>
        <dbReference type="EMBL" id="TDE88335.1"/>
    </source>
</evidence>
<dbReference type="Gene3D" id="2.40.128.20">
    <property type="match status" value="1"/>
</dbReference>
<sequence length="225" mass="23436">MSFAIPDGLAPETYPLSWLLGTWRGPGFLGYPDIPERPILVELTFTSDGGPYLAYTSTTWNLDGELDSLEGDVDVAALRPGQVWATESGFWRAVPKAPDDASALTDAPAADPAPDAPAAGPAPDAPGAPRTGANASSTAAPPPSATEIEVLLAEPSGHVSVYLGVVQGPRIELATDLVARTASGAEVSAAARMYGLVRGELMWATDMAAFGHEMQSYSSGRLQRQ</sequence>
<dbReference type="Proteomes" id="UP000504882">
    <property type="component" value="Unassembled WGS sequence"/>
</dbReference>
<comment type="caution">
    <text evidence="1">Lacks the conserved His residue that binds heme iron in the nitrobindin family.</text>
</comment>